<keyword evidence="9" id="KW-0227">DNA damage</keyword>
<evidence type="ECO:0000256" key="1">
    <source>
        <dbReference type="ARBA" id="ARBA00004123"/>
    </source>
</evidence>
<dbReference type="Proteomes" id="UP001157974">
    <property type="component" value="Unassembled WGS sequence"/>
</dbReference>
<evidence type="ECO:0000256" key="9">
    <source>
        <dbReference type="RuleBase" id="RU000617"/>
    </source>
</evidence>
<evidence type="ECO:0000256" key="10">
    <source>
        <dbReference type="RuleBase" id="RU004196"/>
    </source>
</evidence>
<protein>
    <recommendedName>
        <fullName evidence="9">DNA ligase</fullName>
        <ecNumber evidence="9">6.5.1.1</ecNumber>
    </recommendedName>
</protein>
<feature type="compositionally biased region" description="Basic and acidic residues" evidence="11">
    <location>
        <begin position="195"/>
        <end position="207"/>
    </location>
</feature>
<dbReference type="Pfam" id="PF04679">
    <property type="entry name" value="DNA_ligase_A_C"/>
    <property type="match status" value="1"/>
</dbReference>
<dbReference type="InterPro" id="IPR036599">
    <property type="entry name" value="DNA_ligase_N_sf"/>
</dbReference>
<dbReference type="GO" id="GO:0003677">
    <property type="term" value="F:DNA binding"/>
    <property type="evidence" value="ECO:0007669"/>
    <property type="project" value="InterPro"/>
</dbReference>
<dbReference type="InterPro" id="IPR050191">
    <property type="entry name" value="ATP-dep_DNA_ligase"/>
</dbReference>
<feature type="region of interest" description="Disordered" evidence="11">
    <location>
        <begin position="807"/>
        <end position="827"/>
    </location>
</feature>
<dbReference type="InterPro" id="IPR012309">
    <property type="entry name" value="DNA_ligase_ATP-dep_C"/>
</dbReference>
<feature type="region of interest" description="Disordered" evidence="11">
    <location>
        <begin position="46"/>
        <end position="208"/>
    </location>
</feature>
<dbReference type="FunFam" id="3.30.470.30:FF:000002">
    <property type="entry name" value="DNA ligase"/>
    <property type="match status" value="1"/>
</dbReference>
<dbReference type="GO" id="GO:0006281">
    <property type="term" value="P:DNA repair"/>
    <property type="evidence" value="ECO:0007669"/>
    <property type="project" value="UniProtKB-KW"/>
</dbReference>
<dbReference type="EMBL" id="JAMWBK010000013">
    <property type="protein sequence ID" value="KAJ8900940.1"/>
    <property type="molecule type" value="Genomic_DNA"/>
</dbReference>
<keyword evidence="4" id="KW-0235">DNA replication</keyword>
<organism evidence="13 14">
    <name type="scientific">Rhodosorus marinus</name>
    <dbReference type="NCBI Taxonomy" id="101924"/>
    <lineage>
        <taxon>Eukaryota</taxon>
        <taxon>Rhodophyta</taxon>
        <taxon>Stylonematophyceae</taxon>
        <taxon>Stylonematales</taxon>
        <taxon>Stylonemataceae</taxon>
        <taxon>Rhodosorus</taxon>
    </lineage>
</organism>
<dbReference type="GO" id="GO:0071897">
    <property type="term" value="P:DNA biosynthetic process"/>
    <property type="evidence" value="ECO:0007669"/>
    <property type="project" value="InterPro"/>
</dbReference>
<dbReference type="GO" id="GO:0006310">
    <property type="term" value="P:DNA recombination"/>
    <property type="evidence" value="ECO:0007669"/>
    <property type="project" value="UniProtKB-KW"/>
</dbReference>
<dbReference type="PANTHER" id="PTHR45674:SF9">
    <property type="entry name" value="DNA LIGASE 3"/>
    <property type="match status" value="1"/>
</dbReference>
<dbReference type="Gene3D" id="3.30.470.30">
    <property type="entry name" value="DNA ligase/mRNA capping enzyme"/>
    <property type="match status" value="1"/>
</dbReference>
<dbReference type="EC" id="6.5.1.1" evidence="9"/>
<dbReference type="PANTHER" id="PTHR45674">
    <property type="entry name" value="DNA LIGASE 1/3 FAMILY MEMBER"/>
    <property type="match status" value="1"/>
</dbReference>
<keyword evidence="9" id="KW-0234">DNA repair</keyword>
<dbReference type="Gene3D" id="3.30.1490.70">
    <property type="match status" value="1"/>
</dbReference>
<comment type="catalytic activity">
    <reaction evidence="8 9">
        <text>ATP + (deoxyribonucleotide)n-3'-hydroxyl + 5'-phospho-(deoxyribonucleotide)m = (deoxyribonucleotide)n+m + AMP + diphosphate.</text>
        <dbReference type="EC" id="6.5.1.1"/>
    </reaction>
</comment>
<evidence type="ECO:0000256" key="5">
    <source>
        <dbReference type="ARBA" id="ARBA00022741"/>
    </source>
</evidence>
<dbReference type="InterPro" id="IPR016059">
    <property type="entry name" value="DNA_ligase_ATP-dep_CS"/>
</dbReference>
<dbReference type="InterPro" id="IPR012310">
    <property type="entry name" value="DNA_ligase_ATP-dep_cent"/>
</dbReference>
<dbReference type="Pfam" id="PF01068">
    <property type="entry name" value="DNA_ligase_A_M"/>
    <property type="match status" value="1"/>
</dbReference>
<feature type="domain" description="ATP-dependent DNA ligase family profile" evidence="12">
    <location>
        <begin position="557"/>
        <end position="694"/>
    </location>
</feature>
<evidence type="ECO:0000256" key="2">
    <source>
        <dbReference type="ARBA" id="ARBA00007572"/>
    </source>
</evidence>
<dbReference type="Pfam" id="PF04675">
    <property type="entry name" value="DNA_ligase_A_N"/>
    <property type="match status" value="1"/>
</dbReference>
<dbReference type="InterPro" id="IPR012340">
    <property type="entry name" value="NA-bd_OB-fold"/>
</dbReference>
<keyword evidence="5 9" id="KW-0547">Nucleotide-binding</keyword>
<dbReference type="CDD" id="cd07900">
    <property type="entry name" value="Adenylation_DNA_ligase_I_Euk"/>
    <property type="match status" value="1"/>
</dbReference>
<dbReference type="InterPro" id="IPR000977">
    <property type="entry name" value="DNA_ligase_ATP-dep"/>
</dbReference>
<dbReference type="SUPFAM" id="SSF117018">
    <property type="entry name" value="ATP-dependent DNA ligase DNA-binding domain"/>
    <property type="match status" value="1"/>
</dbReference>
<accession>A0AAV8UEM2</accession>
<dbReference type="InterPro" id="IPR012308">
    <property type="entry name" value="DNA_ligase_ATP-dep_N"/>
</dbReference>
<feature type="compositionally biased region" description="Basic and acidic residues" evidence="11">
    <location>
        <begin position="118"/>
        <end position="129"/>
    </location>
</feature>
<evidence type="ECO:0000256" key="11">
    <source>
        <dbReference type="SAM" id="MobiDB-lite"/>
    </source>
</evidence>
<evidence type="ECO:0000259" key="12">
    <source>
        <dbReference type="PROSITE" id="PS50160"/>
    </source>
</evidence>
<sequence>MTMSSDKEDLEIFRELAKARGLNADRVLEEAHGEVSTALNRLLESATDPVLVNGEEGADRGSLPRTQNSIETEGSGSITASKKAASVGRKAKQATLTDFFQPVKSKKVKIEGTASVGRTEDTSEPRESRPNPVLDKSSTRGCEKPQLSPVVQEESDAKESPPAEVSIPQVPAQSLLGEGQAKDDEKKMPGSSPDKVPEQKPGEEYDPLKGAWWDVNKETPYLHLARTFERVARTSSRIRTVELLSDMMRSILCRRDEDLLPALYLCSGQLAAAWEGIELGLGSRALSQALREATGASRSGMRSSYVRLGDIGDVAMEMRVSVRTIVQPKPLTVGSVYTILRQVATDKGTGSVQRKAALAKSLFIATRECEIRWITRMLVQNMRIGAVTKTILVALARAIVLERDPDAELEEATKAVVEAYSRCSSFDILCEILLKDGSWRNCLTDVPVRPGIPMKPQLGKITRDAGALLKRFEDAEVSCEMKYDGQRAQLHVLEDGSVRVFSRHLEDVTGRYNGVVPAVQCSLALSKVKTAILDAEIVAVDRAAENRLLPFQTLAARSSDKLDVCVMVFDLLYLNGRQLLNQSLMERRLLLLENFQFTPGEFCVVEEKTLRGEEDIMDWLQEAVKAGAEGLMCKALTGPLSTYEPALRSEGWAKMKKDYVEGLTGSLDLVPIAAWWGNGRKAGWLSPFLLACYNDGEFQSLCKVMSGYSDKQHQALTAFYKDGRMLPEKPPHYIVSRGLQPSVWLDACKVWEIKGADFTVSPVHLAAAGLVHEEKGISLRFPRFMEIRTDKSIEDATTAEEIAEMYHSQASMNPSRGIPGELQDVDE</sequence>
<keyword evidence="3 9" id="KW-0436">Ligase</keyword>
<keyword evidence="14" id="KW-1185">Reference proteome</keyword>
<evidence type="ECO:0000256" key="6">
    <source>
        <dbReference type="ARBA" id="ARBA00022840"/>
    </source>
</evidence>
<evidence type="ECO:0000313" key="14">
    <source>
        <dbReference type="Proteomes" id="UP001157974"/>
    </source>
</evidence>
<name>A0AAV8UEM2_9RHOD</name>
<dbReference type="FunFam" id="2.40.50.140:FF:000062">
    <property type="entry name" value="DNA ligase"/>
    <property type="match status" value="1"/>
</dbReference>
<dbReference type="Gene3D" id="1.10.3260.10">
    <property type="entry name" value="DNA ligase, ATP-dependent, N-terminal domain"/>
    <property type="match status" value="1"/>
</dbReference>
<comment type="caution">
    <text evidence="13">The sequence shown here is derived from an EMBL/GenBank/DDBJ whole genome shotgun (WGS) entry which is preliminary data.</text>
</comment>
<evidence type="ECO:0000313" key="13">
    <source>
        <dbReference type="EMBL" id="KAJ8900940.1"/>
    </source>
</evidence>
<evidence type="ECO:0000256" key="7">
    <source>
        <dbReference type="ARBA" id="ARBA00023242"/>
    </source>
</evidence>
<keyword evidence="7" id="KW-0539">Nucleus</keyword>
<comment type="subcellular location">
    <subcellularLocation>
        <location evidence="1">Nucleus</location>
    </subcellularLocation>
</comment>
<dbReference type="NCBIfam" id="TIGR00574">
    <property type="entry name" value="dnl1"/>
    <property type="match status" value="1"/>
</dbReference>
<dbReference type="GO" id="GO:0003910">
    <property type="term" value="F:DNA ligase (ATP) activity"/>
    <property type="evidence" value="ECO:0007669"/>
    <property type="project" value="UniProtKB-EC"/>
</dbReference>
<dbReference type="GO" id="GO:0006273">
    <property type="term" value="P:lagging strand elongation"/>
    <property type="evidence" value="ECO:0007669"/>
    <property type="project" value="TreeGrafter"/>
</dbReference>
<dbReference type="GO" id="GO:0005634">
    <property type="term" value="C:nucleus"/>
    <property type="evidence" value="ECO:0007669"/>
    <property type="project" value="UniProtKB-SubCell"/>
</dbReference>
<proteinExistence type="inferred from homology"/>
<evidence type="ECO:0000256" key="3">
    <source>
        <dbReference type="ARBA" id="ARBA00022598"/>
    </source>
</evidence>
<evidence type="ECO:0000256" key="8">
    <source>
        <dbReference type="ARBA" id="ARBA00034003"/>
    </source>
</evidence>
<dbReference type="AlphaFoldDB" id="A0AAV8UEM2"/>
<keyword evidence="6 9" id="KW-0067">ATP-binding</keyword>
<reference evidence="13 14" key="1">
    <citation type="journal article" date="2023" name="Nat. Commun.">
        <title>Origin of minicircular mitochondrial genomes in red algae.</title>
        <authorList>
            <person name="Lee Y."/>
            <person name="Cho C.H."/>
            <person name="Lee Y.M."/>
            <person name="Park S.I."/>
            <person name="Yang J.H."/>
            <person name="West J.A."/>
            <person name="Bhattacharya D."/>
            <person name="Yoon H.S."/>
        </authorList>
    </citation>
    <scope>NUCLEOTIDE SEQUENCE [LARGE SCALE GENOMIC DNA]</scope>
    <source>
        <strain evidence="13 14">CCMP1338</strain>
        <tissue evidence="13">Whole cell</tissue>
    </source>
</reference>
<evidence type="ECO:0000256" key="4">
    <source>
        <dbReference type="ARBA" id="ARBA00022705"/>
    </source>
</evidence>
<comment type="similarity">
    <text evidence="2 10">Belongs to the ATP-dependent DNA ligase family.</text>
</comment>
<dbReference type="CDD" id="cd07969">
    <property type="entry name" value="OBF_DNA_ligase_I"/>
    <property type="match status" value="1"/>
</dbReference>
<dbReference type="GO" id="GO:0005524">
    <property type="term" value="F:ATP binding"/>
    <property type="evidence" value="ECO:0007669"/>
    <property type="project" value="UniProtKB-KW"/>
</dbReference>
<dbReference type="PROSITE" id="PS00697">
    <property type="entry name" value="DNA_LIGASE_A1"/>
    <property type="match status" value="1"/>
</dbReference>
<keyword evidence="9" id="KW-0233">DNA recombination</keyword>
<dbReference type="PROSITE" id="PS50160">
    <property type="entry name" value="DNA_LIGASE_A3"/>
    <property type="match status" value="1"/>
</dbReference>
<dbReference type="SUPFAM" id="SSF50249">
    <property type="entry name" value="Nucleic acid-binding proteins"/>
    <property type="match status" value="1"/>
</dbReference>
<dbReference type="Gene3D" id="2.40.50.140">
    <property type="entry name" value="Nucleic acid-binding proteins"/>
    <property type="match status" value="1"/>
</dbReference>
<dbReference type="SUPFAM" id="SSF56091">
    <property type="entry name" value="DNA ligase/mRNA capping enzyme, catalytic domain"/>
    <property type="match status" value="1"/>
</dbReference>
<feature type="compositionally biased region" description="Polar residues" evidence="11">
    <location>
        <begin position="64"/>
        <end position="80"/>
    </location>
</feature>
<gene>
    <name evidence="13" type="ORF">NDN08_000237</name>
</gene>